<dbReference type="STRING" id="1069680.M7P9S9"/>
<dbReference type="eggNOG" id="ENOG502QSDS">
    <property type="taxonomic scope" value="Eukaryota"/>
</dbReference>
<dbReference type="GO" id="GO:0031297">
    <property type="term" value="P:replication fork processing"/>
    <property type="evidence" value="ECO:0007669"/>
    <property type="project" value="InterPro"/>
</dbReference>
<dbReference type="PANTHER" id="PTHR28122">
    <property type="entry name" value="E3 UBIQUITIN-PROTEIN LIGASE SUBSTRATE RECEPTOR MMS22"/>
    <property type="match status" value="1"/>
</dbReference>
<dbReference type="OMA" id="GDILQYC"/>
<dbReference type="RefSeq" id="XP_007873260.1">
    <property type="nucleotide sequence ID" value="XM_007875069.1"/>
</dbReference>
<organism evidence="1 2">
    <name type="scientific">Pneumocystis murina (strain B123)</name>
    <name type="common">Mouse pneumocystis pneumonia agent</name>
    <name type="synonym">Pneumocystis carinii f. sp. muris</name>
    <dbReference type="NCBI Taxonomy" id="1069680"/>
    <lineage>
        <taxon>Eukaryota</taxon>
        <taxon>Fungi</taxon>
        <taxon>Dikarya</taxon>
        <taxon>Ascomycota</taxon>
        <taxon>Taphrinomycotina</taxon>
        <taxon>Pneumocystomycetes</taxon>
        <taxon>Pneumocystaceae</taxon>
        <taxon>Pneumocystis</taxon>
    </lineage>
</organism>
<dbReference type="EMBL" id="AFWA02000006">
    <property type="protein sequence ID" value="EMR10630.1"/>
    <property type="molecule type" value="Genomic_DNA"/>
</dbReference>
<gene>
    <name evidence="1" type="ORF">PNEG_01332</name>
</gene>
<dbReference type="InterPro" id="IPR019021">
    <property type="entry name" value="Mms22"/>
</dbReference>
<proteinExistence type="predicted"/>
<dbReference type="OrthoDB" id="2386201at2759"/>
<sequence>MILVKDIVFPEKKAFSNLEISCSEGEDEAWSTEIEEDISKDEGLVRIEEEKIAEKLLEKRQFRKRRPEQKRPYTYDFLKHNEEFRRIGIKPMESEFMEHLNLDDEDTQYESQDSKDSQTTLAHIISENEDFELEEFKRNKPSATFINPNRHNWRLNRVKKALQKQTSSASKSTKKVKDFLHYNSDTEITMLKSIQNFKRVSGIENEECGSENNISDVSETFSNHHSPSFVRTKHNSRIKYILQDSSESDIKKDDSCYEEHNFINDISHYKRKLKGILPPSYLTLENKFIISNSYSKINTPAKKTNIQEENKKGLVKRKMAKFPSTLKPFLMDLDTNNLTHQPKKAKYLDFKENNNNNYYSSNESSNGNDVSERKLINRMYAGTKSNNHMYFPKEHRRDNTRENSLKKTSKYLLPEKIKRLNKFPSKFIKKKKVTKIGILDLFKKHKDKNQQALPRFINLVCRIMKSRKDLGRTYPYRKVFFFDNFDDRQEINKIFEKWKQGTLTPIYSKNDIFSCYTKPKSITNSINFTENIPCLSAEIHEIKQNVEVKDNNSRKIIGKILFQGELKKKISENFMKRPNESYCRKNNPKSCITNKYESIYEWLNKLSSSKPDIIDKIDNNMENKINDPKIRHYNRKSIAKRIDSNHFDDTIIHRHIINKVNARRENSNNYFQQSLEQFWLQKSTFSMTFNVNPIKQDIFFDSETFIGSGLLQKLLSESDNDANQPLYSIDCYTIFDYKMQNNLFDDIEKIQKIFEELSYNILKYNIQQSKEENIVDNSLYSHLLYIFRYINFRLQNNTSELLIEFSKNLLELCENLSQQLIPSIQICENLSLKSIPVKLFFQLQMFFLVFAFKFAKSYFRKNEVPKFHDMCRIITDISQRLVKHLLQFGFDSLNSGLRKQNSSKYSSKGINNNDYFIEVWVVTIHIMDFSNNLFGEFVPNFWTLLNSELKIINSSEIYEFLDHEKCWYSIINLTVLYQFNISGVSGIPNGLANWIMIERILSNFFENTEIYKKELGNSQNMYIRTLFGRCHYLISTWKWSNAKSIVILLYTFFCKRQLRNLINENTPGYPSFIQNLKDLPSTSIETSDTCFHIFLKVIILVLDQLKIQLNSSFIPSKDLKILISRITPLHNRKYSNNQELSIQDFISLENHHSLLLILFRIVPNQYRPPITMIQDLVQIENAHCKAKLVNLKAWLYLTRFLLFNSNNDDFQAVCNWYNMVLDTTREEYMSIYRTHKRQSESKTLKYLPNDKLLEYNLKQLENAMISCLRCKKEIINSVESNVSKGKILQLFCKASSTNIFNSSSVIPSSVIIEALNLTSSFIRRLCKKSSYEKYTESYMEDSQDYGDISIFYDLVDNNDSENNIEHDFSVIINETLSGQIFQMLSNYLGSDVEISYELLNAIIECWVLTADLLVRNGIKEWSNYLDYGQESWIRFGNNSKINQAGVIFMSKVIQECPNAYFSYRITFISYWFRVIVEDKLYNQHTLTSLILNIDSSNKLWRNVQFSKKSNLFEIKLHEIKHHQFSIISNTLANMGEIYTHLESENLIQNTKSEFLTYLSNLFHSMRDTYQKLVQENDNDIKKYIDLCQKLIGCVLQYCGEFVNENTLPILDWFINSTNFPQPKEDIIYTAKKLKGYEKRNLNDPLIQQELFRFIKAKCEIALFEHKRNQFSTLMRLVLSDTKDYNIIIHRKIQTLDLVCFIIDEVFSAYMAYSKSHITWIYIIPMLEATKELFSSLLEYKYQNFYICSILNIMESFFQVLLSCLKTFFESSTLLAIYGSVKIFEILAILVELLGSINYTDYYKNKHLYIAENKNIENLWKYISKFLKLTPIFVSWISWGKENIHWPDLYIVELQKKHLETIQRQIYREWTLKESQKNYTWLHNFRNQEIKLISDFNQEEIKQLLLKGVFDFIACLFSCGGVWQLHIKELIPSILFKGLSVDHNVIVKFMANIGELNEYDYLWKNIFSIPNNTQIIYTECLGNLFI</sequence>
<dbReference type="VEuPathDB" id="FungiDB:PNEG_01332"/>
<dbReference type="GO" id="GO:0005634">
    <property type="term" value="C:nucleus"/>
    <property type="evidence" value="ECO:0007669"/>
    <property type="project" value="InterPro"/>
</dbReference>
<dbReference type="GO" id="GO:0035361">
    <property type="term" value="C:Cul8-RING ubiquitin ligase complex"/>
    <property type="evidence" value="ECO:0007669"/>
    <property type="project" value="TreeGrafter"/>
</dbReference>
<evidence type="ECO:0000313" key="1">
    <source>
        <dbReference type="EMBL" id="EMR10630.1"/>
    </source>
</evidence>
<keyword evidence="2" id="KW-1185">Reference proteome</keyword>
<protein>
    <submittedName>
        <fullName evidence="1">Uncharacterized protein</fullName>
    </submittedName>
</protein>
<evidence type="ECO:0000313" key="2">
    <source>
        <dbReference type="Proteomes" id="UP000011958"/>
    </source>
</evidence>
<dbReference type="GO" id="GO:0000724">
    <property type="term" value="P:double-strand break repair via homologous recombination"/>
    <property type="evidence" value="ECO:0007669"/>
    <property type="project" value="TreeGrafter"/>
</dbReference>
<comment type="caution">
    <text evidence="1">The sequence shown here is derived from an EMBL/GenBank/DDBJ whole genome shotgun (WGS) entry which is preliminary data.</text>
</comment>
<dbReference type="Proteomes" id="UP000011958">
    <property type="component" value="Unassembled WGS sequence"/>
</dbReference>
<dbReference type="HOGENOM" id="CLU_236057_0_0_1"/>
<dbReference type="GeneID" id="19895029"/>
<name>M7P9S9_PNEMU</name>
<accession>M7P9S9</accession>
<reference evidence="2" key="1">
    <citation type="journal article" date="2016" name="Nat. Commun.">
        <title>Genome analysis of three Pneumocystis species reveals adaptation mechanisms to life exclusively in mammalian hosts.</title>
        <authorList>
            <person name="Ma L."/>
            <person name="Chen Z."/>
            <person name="Huang D.W."/>
            <person name="Kutty G."/>
            <person name="Ishihara M."/>
            <person name="Wang H."/>
            <person name="Abouelleil A."/>
            <person name="Bishop L."/>
            <person name="Davey E."/>
            <person name="Deng R."/>
            <person name="Deng X."/>
            <person name="Fan L."/>
            <person name="Fantoni G."/>
            <person name="Fitzgerald M."/>
            <person name="Gogineni E."/>
            <person name="Goldberg J.M."/>
            <person name="Handley G."/>
            <person name="Hu X."/>
            <person name="Huber C."/>
            <person name="Jiao X."/>
            <person name="Jones K."/>
            <person name="Levin J.Z."/>
            <person name="Liu Y."/>
            <person name="Macdonald P."/>
            <person name="Melnikov A."/>
            <person name="Raley C."/>
            <person name="Sassi M."/>
            <person name="Sherman B.T."/>
            <person name="Song X."/>
            <person name="Sykes S."/>
            <person name="Tran B."/>
            <person name="Walsh L."/>
            <person name="Xia Y."/>
            <person name="Yang J."/>
            <person name="Young S."/>
            <person name="Zeng Q."/>
            <person name="Zheng X."/>
            <person name="Stephens R."/>
            <person name="Nusbaum C."/>
            <person name="Birren B.W."/>
            <person name="Azadi P."/>
            <person name="Lempicki R.A."/>
            <person name="Cuomo C.A."/>
            <person name="Kovacs J.A."/>
        </authorList>
    </citation>
    <scope>NUCLEOTIDE SEQUENCE [LARGE SCALE GENOMIC DNA]</scope>
    <source>
        <strain evidence="2">B123</strain>
    </source>
</reference>
<dbReference type="PANTHER" id="PTHR28122:SF1">
    <property type="entry name" value="E3 UBIQUITIN-PROTEIN LIGASE SUBSTRATE RECEPTOR MMS22"/>
    <property type="match status" value="1"/>
</dbReference>
<dbReference type="Pfam" id="PF09462">
    <property type="entry name" value="Mus7"/>
    <property type="match status" value="1"/>
</dbReference>